<dbReference type="InterPro" id="IPR045851">
    <property type="entry name" value="AMP-bd_C_sf"/>
</dbReference>
<sequence>MSTTASPSTASPSTASASTAAVLDVWPLTPLQHGLLFHSLWERETGASPTYLLQAAVEVEGELSPQAVRSAVAEVLAAHENLRVGFFAGSDGDPVQFVPERVEPDVTVVDLPEAAGSARGQASITAPVQAFAATEWERGFDPQRPPLIRVALLRVTAARAVLLVTAHHLLLDGWSIPLLLEEILSRATGETPPEPEAHFVDYLDVVAPEEPDPTDGALVTGLLDGVTEATIVSDGGASEGAVSGVDDSPVRKVRHRHDGEALRSRARSLGVSPAAVVSAAWGIVLGHIVDRDDVVFGFTVSGRGVGIPGAERIIGLLGNTLPFRVRVRPGDLASEVVQRAHRTQGVLAAAPSADLRTVQSAQGIVPLFDSLLVVENYPDAVSDWVSASGGLRVAGTWARDEVHYPLALLVEIGDMVRLEVVTRTGARYGGETVLDLVDAVLDAVIAEPSVRVARIPLPTQSGAEDAGDELDGGPVPDADLDALLDAARDAHGDRIALVAGKQRITTAALHAAADQLARVFGAGVGPVALLAPRSSALVIGVLAALRAARPFVALDPELPVERRRVALADSGATTLYIAPGVEPLAEELGATGASSAPVTDAALGAGSVRELRVAAAAGFTLAASTAPESTAADAAARRRSDAPAYLVFTSGTTGRPKGCVNTRGGLAVRLAWMRDRYRIDAGDVILHKTPLSFDVSVWELVLPLVTGARLVLAPPAAHRDPEALDALIAAEAVTTLHFVPSMLSAYLDLVPRPEWSSITRILCSGESLPSALAERAAALAEAPVHNLYGPAEAAIDVTAGDHAEGATGSSAPIGRATPGTRLRVLDRLLRPVEPGGVGELYLSGAQLALGYLGRLAVTAERFIADPSGSGERLYRTGDLVERTPAGLVHRGRVDDQVKIRGMRVEPGETQAVLEALPGVAAAAVVLDEDPSPALVALVRAKPSEGRPPRADDLLAAAAALLPEAQRPVAVVVVEELPTTVNGKLDRAEALRMIRSTRSAPAAGTDTSGTDTSGTGTSGAESPVGDTGVGPRLLAAAREILGAEVGAADDLFAAGLDSISAIRFVALARRTGAIVTLGAVFDARTVSALVARATDAGRPAVDAEDDRSSAGQAGAVVLDVQERADLDRRFPGWEAVLPLGPLQEGLYVHTRLGAAADGVDVYVVQHKITLRSEVDADALRRAGDALLRRHASLRAGFVDGGSGNPISVIVPPTAMPFAELDLRGRSHTEQQGELERLTQAQVDEGFDLAAPPLIRLVLVRLGPAHAMVSLVHHHILTDGWSQTLLLEDLFELYDRALAVPGPVSDEGLPQTADYSAYLDWVGEQDRAAGIDAWRSALAGLPGPTLVEPRSIAAPPVLSESVTAVLDAALSRGLSALARRSSVTLSTVLGYAWAHVLRGITGQDDVVFGTTVSGRPAEVAHVDRMVGLLMNTVPVRVRIHPGRQLTEELRSHMAAQSEVMHAHHVGLSYVQQASGQAVLFDTLYVFRNLPVDEAVQSETFLRHGISEAEAHDGTHYSLAMTVNPGERLEVALAYRPDVVDVGRAERYLDRYLAVLGALAADTGAPVARIPIAVPDDRPAIERVNAEATTVAPTARHGADHDTVADLLATAAARHPDRTALVGRDARGSAASWTFARLQREVDRIAALVVDGTRGPGSVVALELPRTIEHVAAIFGVLRAGRAYLPLDLAHPVERRRRLADRAGAELVVVSPGAADTADEGPAGIPRRELPGASDAVHEGTEARFTPPRLTPNHAAYTIFTSGSTGEPKGVVVPHRGLMTMYDNHLEAIFRPTIARAGRSPLRIAHTVSFSFDMSWEELFWLLDGHEVHIVDEESRLDVETLVAHYGRVGIDVVNVTPSFARELLRAGLLDGRPPALVLLGGEAVPAELWTTLRDHPHTAGYDLYGPTEFTINALGADLASSAEPCLGRPILGARAYVLDSGLREVPPGGTGELYLSGDGLARGYDRQTALTAARFVADPFGAPGDRLYRTGDRVHRRQDGGIEYRGRDDGQVKVRGYRIELAEIEKAAESHPDIVQAAASVGGATGGATGGVLRVHVVVAPGAHLSPDAGDPGEAEQAFIDGLRAHLSGILPPYAVPSLFAVVPVIPLTVNGKVDRDALPAPRGSGGGEPPQGRAERLVAAVFTRVLGVAVGHRDEGFFDLGGHSLLAMRVVAQLGEELGVRVPVGTVMAAPTVRALAAAIGDPARDAGLAPVLALREPTTDAPPLFCVHPAGGFAWQFAPLVRFLPAGTGVIGLQAPLLSGRESGARDVDELALEYLARIREIAPHGPYRLVGYSFGGNVAHAIAARLVAEGEEVDLLALLDPAPLSGEQGASSSAEVFGSDDEAAVRAEQTAFFAELRDGTGDYPHLKEAIRASRGVLGLDDRATVDAIVASHAWASGLMAASVSPVTDVPTLLFVAGREEPASTGWGVRLGERAECSVLDVDHAGIVAPVAWERIGPAISRRLERGR</sequence>
<dbReference type="Gene3D" id="3.30.300.30">
    <property type="match status" value="2"/>
</dbReference>
<dbReference type="CDD" id="cd05930">
    <property type="entry name" value="A_NRPS"/>
    <property type="match status" value="1"/>
</dbReference>
<keyword evidence="3" id="KW-0597">Phosphoprotein</keyword>
<dbReference type="GO" id="GO:0031177">
    <property type="term" value="F:phosphopantetheine binding"/>
    <property type="evidence" value="ECO:0007669"/>
    <property type="project" value="InterPro"/>
</dbReference>
<dbReference type="Proteomes" id="UP000317410">
    <property type="component" value="Unassembled WGS sequence"/>
</dbReference>
<dbReference type="SUPFAM" id="SSF47336">
    <property type="entry name" value="ACP-like"/>
    <property type="match status" value="2"/>
</dbReference>
<dbReference type="SMART" id="SM00824">
    <property type="entry name" value="PKS_TE"/>
    <property type="match status" value="1"/>
</dbReference>
<evidence type="ECO:0000256" key="2">
    <source>
        <dbReference type="ARBA" id="ARBA00022450"/>
    </source>
</evidence>
<dbReference type="InterPro" id="IPR010071">
    <property type="entry name" value="AA_adenyl_dom"/>
</dbReference>
<dbReference type="NCBIfam" id="TIGR01733">
    <property type="entry name" value="AA-adenyl-dom"/>
    <property type="match status" value="2"/>
</dbReference>
<reference evidence="6 7" key="1">
    <citation type="submission" date="2019-06" db="EMBL/GenBank/DDBJ databases">
        <title>Whole genome shotgun sequence of Microbacterium liquefaciens NBRC 15037.</title>
        <authorList>
            <person name="Hosoyama A."/>
            <person name="Uohara A."/>
            <person name="Ohji S."/>
            <person name="Ichikawa N."/>
        </authorList>
    </citation>
    <scope>NUCLEOTIDE SEQUENCE [LARGE SCALE GENOMIC DNA]</scope>
    <source>
        <strain evidence="6 7">NBRC 15037</strain>
    </source>
</reference>
<dbReference type="InterPro" id="IPR036736">
    <property type="entry name" value="ACP-like_sf"/>
</dbReference>
<feature type="domain" description="Carrier" evidence="5">
    <location>
        <begin position="2128"/>
        <end position="2203"/>
    </location>
</feature>
<dbReference type="GO" id="GO:0008610">
    <property type="term" value="P:lipid biosynthetic process"/>
    <property type="evidence" value="ECO:0007669"/>
    <property type="project" value="UniProtKB-ARBA"/>
</dbReference>
<feature type="region of interest" description="Disordered" evidence="4">
    <location>
        <begin position="995"/>
        <end position="1027"/>
    </location>
</feature>
<dbReference type="PROSITE" id="PS00455">
    <property type="entry name" value="AMP_BINDING"/>
    <property type="match status" value="1"/>
</dbReference>
<dbReference type="Gene3D" id="3.40.50.1820">
    <property type="entry name" value="alpha/beta hydrolase"/>
    <property type="match status" value="1"/>
</dbReference>
<dbReference type="GO" id="GO:0005829">
    <property type="term" value="C:cytosol"/>
    <property type="evidence" value="ECO:0007669"/>
    <property type="project" value="TreeGrafter"/>
</dbReference>
<evidence type="ECO:0000256" key="1">
    <source>
        <dbReference type="ARBA" id="ARBA00001957"/>
    </source>
</evidence>
<dbReference type="InterPro" id="IPR000873">
    <property type="entry name" value="AMP-dep_synth/lig_dom"/>
</dbReference>
<comment type="cofactor">
    <cofactor evidence="1">
        <name>pantetheine 4'-phosphate</name>
        <dbReference type="ChEBI" id="CHEBI:47942"/>
    </cofactor>
</comment>
<dbReference type="EMBL" id="BJNQ01000001">
    <property type="protein sequence ID" value="GEC74124.1"/>
    <property type="molecule type" value="Genomic_DNA"/>
</dbReference>
<dbReference type="Pfam" id="PF00550">
    <property type="entry name" value="PP-binding"/>
    <property type="match status" value="2"/>
</dbReference>
<evidence type="ECO:0000313" key="6">
    <source>
        <dbReference type="EMBL" id="GEC74124.1"/>
    </source>
</evidence>
<accession>A0A4Y4B5B0</accession>
<dbReference type="PROSITE" id="PS50075">
    <property type="entry name" value="CARRIER"/>
    <property type="match status" value="2"/>
</dbReference>
<dbReference type="Pfam" id="PF00668">
    <property type="entry name" value="Condensation"/>
    <property type="match status" value="2"/>
</dbReference>
<dbReference type="Pfam" id="PF00501">
    <property type="entry name" value="AMP-binding"/>
    <property type="match status" value="2"/>
</dbReference>
<gene>
    <name evidence="6" type="ORF">MLI01_02690</name>
</gene>
<dbReference type="InterPro" id="IPR025110">
    <property type="entry name" value="AMP-bd_C"/>
</dbReference>
<dbReference type="GO" id="GO:0043041">
    <property type="term" value="P:amino acid activation for nonribosomal peptide biosynthetic process"/>
    <property type="evidence" value="ECO:0007669"/>
    <property type="project" value="TreeGrafter"/>
</dbReference>
<feature type="compositionally biased region" description="Low complexity" evidence="4">
    <location>
        <begin position="1001"/>
        <end position="1019"/>
    </location>
</feature>
<dbReference type="InterPro" id="IPR009081">
    <property type="entry name" value="PP-bd_ACP"/>
</dbReference>
<dbReference type="InterPro" id="IPR020802">
    <property type="entry name" value="TesA-like"/>
</dbReference>
<keyword evidence="2" id="KW-0596">Phosphopantetheine</keyword>
<dbReference type="SUPFAM" id="SSF53474">
    <property type="entry name" value="alpha/beta-Hydrolases"/>
    <property type="match status" value="1"/>
</dbReference>
<dbReference type="Pfam" id="PF00975">
    <property type="entry name" value="Thioesterase"/>
    <property type="match status" value="1"/>
</dbReference>
<evidence type="ECO:0000256" key="4">
    <source>
        <dbReference type="SAM" id="MobiDB-lite"/>
    </source>
</evidence>
<dbReference type="Gene3D" id="2.30.38.10">
    <property type="entry name" value="Luciferase, Domain 3"/>
    <property type="match status" value="1"/>
</dbReference>
<dbReference type="Gene3D" id="3.40.50.12780">
    <property type="entry name" value="N-terminal domain of ligase-like"/>
    <property type="match status" value="1"/>
</dbReference>
<name>A0A4Y4B5B0_MICMQ</name>
<evidence type="ECO:0000313" key="7">
    <source>
        <dbReference type="Proteomes" id="UP000317410"/>
    </source>
</evidence>
<dbReference type="InterPro" id="IPR006162">
    <property type="entry name" value="Ppantetheine_attach_site"/>
</dbReference>
<feature type="compositionally biased region" description="Basic and acidic residues" evidence="4">
    <location>
        <begin position="1723"/>
        <end position="1739"/>
    </location>
</feature>
<organism evidence="6 7">
    <name type="scientific">Microbacterium maritypicum</name>
    <name type="common">Microbacterium liquefaciens</name>
    <dbReference type="NCBI Taxonomy" id="33918"/>
    <lineage>
        <taxon>Bacteria</taxon>
        <taxon>Bacillati</taxon>
        <taxon>Actinomycetota</taxon>
        <taxon>Actinomycetes</taxon>
        <taxon>Micrococcales</taxon>
        <taxon>Microbacteriaceae</taxon>
        <taxon>Microbacterium</taxon>
    </lineage>
</organism>
<proteinExistence type="predicted"/>
<evidence type="ECO:0000259" key="5">
    <source>
        <dbReference type="PROSITE" id="PS50075"/>
    </source>
</evidence>
<dbReference type="SUPFAM" id="SSF56801">
    <property type="entry name" value="Acetyl-CoA synthetase-like"/>
    <property type="match status" value="2"/>
</dbReference>
<dbReference type="PROSITE" id="PS00012">
    <property type="entry name" value="PHOSPHOPANTETHEINE"/>
    <property type="match status" value="1"/>
</dbReference>
<dbReference type="Gene3D" id="3.40.50.980">
    <property type="match status" value="2"/>
</dbReference>
<dbReference type="SUPFAM" id="SSF52777">
    <property type="entry name" value="CoA-dependent acyltransferases"/>
    <property type="match status" value="4"/>
</dbReference>
<dbReference type="InterPro" id="IPR042099">
    <property type="entry name" value="ANL_N_sf"/>
</dbReference>
<protein>
    <recommendedName>
        <fullName evidence="5">Carrier domain-containing protein</fullName>
    </recommendedName>
</protein>
<dbReference type="Gene3D" id="1.10.1200.10">
    <property type="entry name" value="ACP-like"/>
    <property type="match status" value="1"/>
</dbReference>
<comment type="caution">
    <text evidence="6">The sequence shown here is derived from an EMBL/GenBank/DDBJ whole genome shotgun (WGS) entry which is preliminary data.</text>
</comment>
<feature type="region of interest" description="Disordered" evidence="4">
    <location>
        <begin position="1712"/>
        <end position="1745"/>
    </location>
</feature>
<dbReference type="InterPro" id="IPR020806">
    <property type="entry name" value="PKS_PP-bd"/>
</dbReference>
<feature type="domain" description="Carrier" evidence="5">
    <location>
        <begin position="1023"/>
        <end position="1096"/>
    </location>
</feature>
<dbReference type="GO" id="GO:0044550">
    <property type="term" value="P:secondary metabolite biosynthetic process"/>
    <property type="evidence" value="ECO:0007669"/>
    <property type="project" value="TreeGrafter"/>
</dbReference>
<dbReference type="InterPro" id="IPR029058">
    <property type="entry name" value="AB_hydrolase_fold"/>
</dbReference>
<dbReference type="GO" id="GO:0003824">
    <property type="term" value="F:catalytic activity"/>
    <property type="evidence" value="ECO:0007669"/>
    <property type="project" value="InterPro"/>
</dbReference>
<dbReference type="Gene3D" id="3.30.559.30">
    <property type="entry name" value="Nonribosomal peptide synthetase, condensation domain"/>
    <property type="match status" value="2"/>
</dbReference>
<dbReference type="Pfam" id="PF13193">
    <property type="entry name" value="AMP-binding_C"/>
    <property type="match status" value="2"/>
</dbReference>
<dbReference type="SMART" id="SM00823">
    <property type="entry name" value="PKS_PP"/>
    <property type="match status" value="2"/>
</dbReference>
<dbReference type="InterPro" id="IPR023213">
    <property type="entry name" value="CAT-like_dom_sf"/>
</dbReference>
<evidence type="ECO:0000256" key="3">
    <source>
        <dbReference type="ARBA" id="ARBA00022553"/>
    </source>
</evidence>
<dbReference type="Gene3D" id="3.30.559.10">
    <property type="entry name" value="Chloramphenicol acetyltransferase-like domain"/>
    <property type="match status" value="2"/>
</dbReference>
<dbReference type="RefSeq" id="WP_141385688.1">
    <property type="nucleotide sequence ID" value="NZ_BJNQ01000001.1"/>
</dbReference>
<dbReference type="InterPro" id="IPR001031">
    <property type="entry name" value="Thioesterase"/>
</dbReference>
<dbReference type="InterPro" id="IPR020845">
    <property type="entry name" value="AMP-binding_CS"/>
</dbReference>
<dbReference type="InterPro" id="IPR001242">
    <property type="entry name" value="Condensation_dom"/>
</dbReference>
<dbReference type="PANTHER" id="PTHR45527:SF1">
    <property type="entry name" value="FATTY ACID SYNTHASE"/>
    <property type="match status" value="1"/>
</dbReference>
<dbReference type="PANTHER" id="PTHR45527">
    <property type="entry name" value="NONRIBOSOMAL PEPTIDE SYNTHETASE"/>
    <property type="match status" value="1"/>
</dbReference>